<protein>
    <submittedName>
        <fullName evidence="3">Uncharacterized protein</fullName>
    </submittedName>
</protein>
<feature type="transmembrane region" description="Helical" evidence="2">
    <location>
        <begin position="88"/>
        <end position="106"/>
    </location>
</feature>
<name>A0ABQ2FAP2_9MICO</name>
<keyword evidence="2" id="KW-0812">Transmembrane</keyword>
<evidence type="ECO:0000256" key="2">
    <source>
        <dbReference type="SAM" id="Phobius"/>
    </source>
</evidence>
<dbReference type="Proteomes" id="UP000662111">
    <property type="component" value="Unassembled WGS sequence"/>
</dbReference>
<accession>A0ABQ2FAP2</accession>
<feature type="region of interest" description="Disordered" evidence="1">
    <location>
        <begin position="122"/>
        <end position="194"/>
    </location>
</feature>
<dbReference type="RefSeq" id="WP_022920060.1">
    <property type="nucleotide sequence ID" value="NZ_BMLB01000004.1"/>
</dbReference>
<feature type="compositionally biased region" description="Basic and acidic residues" evidence="1">
    <location>
        <begin position="7"/>
        <end position="23"/>
    </location>
</feature>
<evidence type="ECO:0000313" key="3">
    <source>
        <dbReference type="EMBL" id="GGK73681.1"/>
    </source>
</evidence>
<feature type="compositionally biased region" description="Low complexity" evidence="1">
    <location>
        <begin position="174"/>
        <end position="186"/>
    </location>
</feature>
<evidence type="ECO:0000256" key="1">
    <source>
        <dbReference type="SAM" id="MobiDB-lite"/>
    </source>
</evidence>
<feature type="compositionally biased region" description="Gly residues" evidence="1">
    <location>
        <begin position="153"/>
        <end position="170"/>
    </location>
</feature>
<keyword evidence="2" id="KW-0472">Membrane</keyword>
<organism evidence="3 4">
    <name type="scientific">Ornithinimicrobium pekingense</name>
    <dbReference type="NCBI Taxonomy" id="384677"/>
    <lineage>
        <taxon>Bacteria</taxon>
        <taxon>Bacillati</taxon>
        <taxon>Actinomycetota</taxon>
        <taxon>Actinomycetes</taxon>
        <taxon>Micrococcales</taxon>
        <taxon>Ornithinimicrobiaceae</taxon>
        <taxon>Ornithinimicrobium</taxon>
    </lineage>
</organism>
<gene>
    <name evidence="3" type="ORF">GCM10011509_22900</name>
</gene>
<sequence length="306" mass="30270">MTPSDSQGRRSGGDPEAHEHDPTGIRALLSALPDPGPMPQDLVERIEARLAVEHAHREQATAGGLGSRSDSVVDLAAERSHRRPGRTVALLGAAAAGLLVATVAIGELGGVGTSGGPAFDSAAQVPARSAADSAERDAGAGGDSAGDGQQLGALGGEGADGAGPAEGGAGTLSDDAATGDAQQGAEEAGDLDEALPTDVLVLPVLGAVHADDYPERIMAQAGTAGADSGTGGLTPAAARSCWRAVETVRPWTTVHAAQAEMDGDRVVVLLGADGPDADPGQALVLPWSCTTGADVEPLHAVAWPAP</sequence>
<feature type="region of interest" description="Disordered" evidence="1">
    <location>
        <begin position="1"/>
        <end position="39"/>
    </location>
</feature>
<comment type="caution">
    <text evidence="3">The sequence shown here is derived from an EMBL/GenBank/DDBJ whole genome shotgun (WGS) entry which is preliminary data.</text>
</comment>
<evidence type="ECO:0000313" key="4">
    <source>
        <dbReference type="Proteomes" id="UP000662111"/>
    </source>
</evidence>
<keyword evidence="4" id="KW-1185">Reference proteome</keyword>
<keyword evidence="2" id="KW-1133">Transmembrane helix</keyword>
<dbReference type="EMBL" id="BMLB01000004">
    <property type="protein sequence ID" value="GGK73681.1"/>
    <property type="molecule type" value="Genomic_DNA"/>
</dbReference>
<reference evidence="4" key="1">
    <citation type="journal article" date="2019" name="Int. J. Syst. Evol. Microbiol.">
        <title>The Global Catalogue of Microorganisms (GCM) 10K type strain sequencing project: providing services to taxonomists for standard genome sequencing and annotation.</title>
        <authorList>
            <consortium name="The Broad Institute Genomics Platform"/>
            <consortium name="The Broad Institute Genome Sequencing Center for Infectious Disease"/>
            <person name="Wu L."/>
            <person name="Ma J."/>
        </authorList>
    </citation>
    <scope>NUCLEOTIDE SEQUENCE [LARGE SCALE GENOMIC DNA]</scope>
    <source>
        <strain evidence="4">CGMCC 1.5362</strain>
    </source>
</reference>
<proteinExistence type="predicted"/>